<protein>
    <submittedName>
        <fullName evidence="1">Uncharacterized protein</fullName>
    </submittedName>
</protein>
<accession>A0A4Z0MT57</accession>
<dbReference type="InterPro" id="IPR016181">
    <property type="entry name" value="Acyl_CoA_acyltransferase"/>
</dbReference>
<dbReference type="RefSeq" id="WP_135529158.1">
    <property type="nucleotide sequence ID" value="NZ_SRKZ01000001.1"/>
</dbReference>
<comment type="caution">
    <text evidence="1">The sequence shown here is derived from an EMBL/GenBank/DDBJ whole genome shotgun (WGS) entry which is preliminary data.</text>
</comment>
<organism evidence="1 2">
    <name type="scientific">Hymenobacter wooponensis</name>
    <dbReference type="NCBI Taxonomy" id="1525360"/>
    <lineage>
        <taxon>Bacteria</taxon>
        <taxon>Pseudomonadati</taxon>
        <taxon>Bacteroidota</taxon>
        <taxon>Cytophagia</taxon>
        <taxon>Cytophagales</taxon>
        <taxon>Hymenobacteraceae</taxon>
        <taxon>Hymenobacter</taxon>
    </lineage>
</organism>
<dbReference type="OrthoDB" id="873850at2"/>
<evidence type="ECO:0000313" key="2">
    <source>
        <dbReference type="Proteomes" id="UP000298284"/>
    </source>
</evidence>
<keyword evidence="2" id="KW-1185">Reference proteome</keyword>
<gene>
    <name evidence="1" type="ORF">EU557_04280</name>
</gene>
<name>A0A4Z0MT57_9BACT</name>
<reference evidence="1 2" key="1">
    <citation type="submission" date="2019-04" db="EMBL/GenBank/DDBJ databases">
        <authorList>
            <person name="Feng G."/>
            <person name="Zhang J."/>
            <person name="Zhu H."/>
        </authorList>
    </citation>
    <scope>NUCLEOTIDE SEQUENCE [LARGE SCALE GENOMIC DNA]</scope>
    <source>
        <strain evidence="1 2">JCM 19491</strain>
    </source>
</reference>
<dbReference type="Gene3D" id="3.40.630.30">
    <property type="match status" value="1"/>
</dbReference>
<dbReference type="AlphaFoldDB" id="A0A4Z0MT57"/>
<dbReference type="Proteomes" id="UP000298284">
    <property type="component" value="Unassembled WGS sequence"/>
</dbReference>
<dbReference type="EMBL" id="SRKZ01000001">
    <property type="protein sequence ID" value="TGD83003.1"/>
    <property type="molecule type" value="Genomic_DNA"/>
</dbReference>
<proteinExistence type="predicted"/>
<dbReference type="SUPFAM" id="SSF55729">
    <property type="entry name" value="Acyl-CoA N-acyltransferases (Nat)"/>
    <property type="match status" value="1"/>
</dbReference>
<sequence>MLQQLPDPTASWQLERTQLLQFGSGVDEHCWYSENGCCFLYTDLRWDSAFFKRPMAKLRAILFDSARNLRAACRSFTRHLASLGIQHCITEIPAEDTQVLQALGHSEWLLVETRLQYVHEHLAALPPERYAVRSAIPQEQTLLSSIAAENANPFDRFHADPFFSKVEADAFLGAYAAAAVNGYCDDVLVPDEIGIPLDSFITVNYQQVHTATLGLKIGRPVVMAVGPQNRGWSRKLLAEALHRAHEHGVEAIVSTTQATNKAIIRNKEKLGFRLAAVTHILSWSGR</sequence>
<evidence type="ECO:0000313" key="1">
    <source>
        <dbReference type="EMBL" id="TGD83003.1"/>
    </source>
</evidence>